<evidence type="ECO:0000313" key="10">
    <source>
        <dbReference type="EMBL" id="TCS67671.1"/>
    </source>
</evidence>
<accession>A0A4R3JMZ1</accession>
<keyword evidence="5" id="KW-0812">Transmembrane</keyword>
<evidence type="ECO:0000256" key="2">
    <source>
        <dbReference type="ARBA" id="ARBA00007613"/>
    </source>
</evidence>
<protein>
    <submittedName>
        <fullName evidence="10">Outer membrane protein</fullName>
    </submittedName>
</protein>
<keyword evidence="8" id="KW-0175">Coiled coil</keyword>
<dbReference type="EMBL" id="SLZU01000001">
    <property type="protein sequence ID" value="TCS67671.1"/>
    <property type="molecule type" value="Genomic_DNA"/>
</dbReference>
<organism evidence="10 11">
    <name type="scientific">Primorskyibacter sedentarius</name>
    <dbReference type="NCBI Taxonomy" id="745311"/>
    <lineage>
        <taxon>Bacteria</taxon>
        <taxon>Pseudomonadati</taxon>
        <taxon>Pseudomonadota</taxon>
        <taxon>Alphaproteobacteria</taxon>
        <taxon>Rhodobacterales</taxon>
        <taxon>Roseobacteraceae</taxon>
        <taxon>Primorskyibacter</taxon>
    </lineage>
</organism>
<keyword evidence="4" id="KW-1134">Transmembrane beta strand</keyword>
<dbReference type="PANTHER" id="PTHR30026">
    <property type="entry name" value="OUTER MEMBRANE PROTEIN TOLC"/>
    <property type="match status" value="1"/>
</dbReference>
<dbReference type="RefSeq" id="WP_132241941.1">
    <property type="nucleotide sequence ID" value="NZ_CBDUOC010000216.1"/>
</dbReference>
<dbReference type="GO" id="GO:1990281">
    <property type="term" value="C:efflux pump complex"/>
    <property type="evidence" value="ECO:0007669"/>
    <property type="project" value="TreeGrafter"/>
</dbReference>
<keyword evidence="9" id="KW-0732">Signal</keyword>
<evidence type="ECO:0000256" key="7">
    <source>
        <dbReference type="ARBA" id="ARBA00023237"/>
    </source>
</evidence>
<evidence type="ECO:0000256" key="1">
    <source>
        <dbReference type="ARBA" id="ARBA00004442"/>
    </source>
</evidence>
<comment type="subcellular location">
    <subcellularLocation>
        <location evidence="1">Cell outer membrane</location>
    </subcellularLocation>
</comment>
<evidence type="ECO:0000313" key="11">
    <source>
        <dbReference type="Proteomes" id="UP000295696"/>
    </source>
</evidence>
<evidence type="ECO:0000256" key="8">
    <source>
        <dbReference type="SAM" id="Coils"/>
    </source>
</evidence>
<dbReference type="Gene3D" id="1.20.1600.10">
    <property type="entry name" value="Outer membrane efflux proteins (OEP)"/>
    <property type="match status" value="1"/>
</dbReference>
<dbReference type="GO" id="GO:0015288">
    <property type="term" value="F:porin activity"/>
    <property type="evidence" value="ECO:0007669"/>
    <property type="project" value="TreeGrafter"/>
</dbReference>
<feature type="chain" id="PRO_5020630843" evidence="9">
    <location>
        <begin position="28"/>
        <end position="470"/>
    </location>
</feature>
<dbReference type="GO" id="GO:0009279">
    <property type="term" value="C:cell outer membrane"/>
    <property type="evidence" value="ECO:0007669"/>
    <property type="project" value="UniProtKB-SubCell"/>
</dbReference>
<name>A0A4R3JMZ1_9RHOB</name>
<dbReference type="SUPFAM" id="SSF56954">
    <property type="entry name" value="Outer membrane efflux proteins (OEP)"/>
    <property type="match status" value="1"/>
</dbReference>
<feature type="coiled-coil region" evidence="8">
    <location>
        <begin position="189"/>
        <end position="223"/>
    </location>
</feature>
<dbReference type="InterPro" id="IPR051906">
    <property type="entry name" value="TolC-like"/>
</dbReference>
<dbReference type="GO" id="GO:0015562">
    <property type="term" value="F:efflux transmembrane transporter activity"/>
    <property type="evidence" value="ECO:0007669"/>
    <property type="project" value="InterPro"/>
</dbReference>
<dbReference type="NCBIfam" id="TIGR01844">
    <property type="entry name" value="type_I_sec_TolC"/>
    <property type="match status" value="1"/>
</dbReference>
<evidence type="ECO:0000256" key="6">
    <source>
        <dbReference type="ARBA" id="ARBA00023136"/>
    </source>
</evidence>
<gene>
    <name evidence="10" type="ORF">EDD52_101774</name>
</gene>
<evidence type="ECO:0000256" key="5">
    <source>
        <dbReference type="ARBA" id="ARBA00022692"/>
    </source>
</evidence>
<dbReference type="Pfam" id="PF02321">
    <property type="entry name" value="OEP"/>
    <property type="match status" value="2"/>
</dbReference>
<comment type="similarity">
    <text evidence="2">Belongs to the outer membrane factor (OMF) (TC 1.B.17) family.</text>
</comment>
<dbReference type="InterPro" id="IPR010130">
    <property type="entry name" value="T1SS_OMP_TolC"/>
</dbReference>
<evidence type="ECO:0000256" key="9">
    <source>
        <dbReference type="SAM" id="SignalP"/>
    </source>
</evidence>
<dbReference type="Proteomes" id="UP000295696">
    <property type="component" value="Unassembled WGS sequence"/>
</dbReference>
<feature type="signal peptide" evidence="9">
    <location>
        <begin position="1"/>
        <end position="27"/>
    </location>
</feature>
<dbReference type="AlphaFoldDB" id="A0A4R3JMZ1"/>
<proteinExistence type="inferred from homology"/>
<keyword evidence="11" id="KW-1185">Reference proteome</keyword>
<dbReference type="PANTHER" id="PTHR30026:SF22">
    <property type="entry name" value="OUTER MEMBRANE EFFLUX PROTEIN"/>
    <property type="match status" value="1"/>
</dbReference>
<sequence>MVGTAFKAKLAAGLTALALTVPGATWADTLADALVGAYNTSGLLEQNRALLRAADEDVAVAQSALRPVVDWTARLNRTFGRSASTSTAFRTVGTANTQASYELSVQLTLFDFGRTKLAIDSAKESVLSAREGLISLEQDVFLRAVEAFMGVRSATENVALRESNVRLITQELRAARDRFEVGEVTRTDVALAEAELAGARSALASAQGELDQAKEEYRAAVGRAPGQLVPPRAIPDIPSSLDRAKALAVRNHPDMKQAQREVTVAELNILRAKADFNPSVTADGSYGFTENFRSEASSQGGNIGITATKRLYQGGRRSALLRQAQANRDAARANLHVVQVGLEQAAGNAWSFLQSTRAARDASQRQIRAATVAFDGVREEAKLGARTTLDVLNAEQDLLDARAALIDATANEYVAAYTLLYTAGLLTADHLKLGVQQYDPSAYYNLVKDAPHVSRQGEKLDRVLKALGKN</sequence>
<keyword evidence="6" id="KW-0472">Membrane</keyword>
<keyword evidence="7" id="KW-0998">Cell outer membrane</keyword>
<comment type="caution">
    <text evidence="10">The sequence shown here is derived from an EMBL/GenBank/DDBJ whole genome shotgun (WGS) entry which is preliminary data.</text>
</comment>
<dbReference type="InterPro" id="IPR003423">
    <property type="entry name" value="OMP_efflux"/>
</dbReference>
<evidence type="ECO:0000256" key="4">
    <source>
        <dbReference type="ARBA" id="ARBA00022452"/>
    </source>
</evidence>
<reference evidence="10 11" key="1">
    <citation type="submission" date="2019-03" db="EMBL/GenBank/DDBJ databases">
        <title>Genomic Encyclopedia of Type Strains, Phase IV (KMG-IV): sequencing the most valuable type-strain genomes for metagenomic binning, comparative biology and taxonomic classification.</title>
        <authorList>
            <person name="Goeker M."/>
        </authorList>
    </citation>
    <scope>NUCLEOTIDE SEQUENCE [LARGE SCALE GENOMIC DNA]</scope>
    <source>
        <strain evidence="10 11">DSM 104836</strain>
    </source>
</reference>
<evidence type="ECO:0000256" key="3">
    <source>
        <dbReference type="ARBA" id="ARBA00022448"/>
    </source>
</evidence>
<keyword evidence="3" id="KW-0813">Transport</keyword>
<dbReference type="OrthoDB" id="9789368at2"/>